<accession>A0A9P1E060</accession>
<evidence type="ECO:0000313" key="2">
    <source>
        <dbReference type="EMBL" id="CAH9069144.1"/>
    </source>
</evidence>
<evidence type="ECO:0000259" key="1">
    <source>
        <dbReference type="Pfam" id="PF22936"/>
    </source>
</evidence>
<feature type="domain" description="Retrovirus-related Pol polyprotein from transposon TNT 1-94-like beta-barrel" evidence="1">
    <location>
        <begin position="107"/>
        <end position="186"/>
    </location>
</feature>
<proteinExistence type="predicted"/>
<dbReference type="InterPro" id="IPR054722">
    <property type="entry name" value="PolX-like_BBD"/>
</dbReference>
<gene>
    <name evidence="2" type="ORF">CEURO_LOCUS3082</name>
</gene>
<evidence type="ECO:0000313" key="3">
    <source>
        <dbReference type="Proteomes" id="UP001152484"/>
    </source>
</evidence>
<dbReference type="AlphaFoldDB" id="A0A9P1E060"/>
<dbReference type="PANTHER" id="PTHR47592">
    <property type="entry name" value="PBF68 PROTEIN"/>
    <property type="match status" value="1"/>
</dbReference>
<reference evidence="2" key="1">
    <citation type="submission" date="2022-07" db="EMBL/GenBank/DDBJ databases">
        <authorList>
            <person name="Macas J."/>
            <person name="Novak P."/>
            <person name="Neumann P."/>
        </authorList>
    </citation>
    <scope>NUCLEOTIDE SEQUENCE</scope>
</reference>
<dbReference type="Pfam" id="PF22936">
    <property type="entry name" value="Pol_BBD"/>
    <property type="match status" value="1"/>
</dbReference>
<name>A0A9P1E060_CUSEU</name>
<dbReference type="EMBL" id="CAMAPE010000005">
    <property type="protein sequence ID" value="CAH9069144.1"/>
    <property type="molecule type" value="Genomic_DNA"/>
</dbReference>
<dbReference type="PANTHER" id="PTHR47592:SF27">
    <property type="entry name" value="OS08G0421700 PROTEIN"/>
    <property type="match status" value="1"/>
</dbReference>
<organism evidence="2 3">
    <name type="scientific">Cuscuta europaea</name>
    <name type="common">European dodder</name>
    <dbReference type="NCBI Taxonomy" id="41803"/>
    <lineage>
        <taxon>Eukaryota</taxon>
        <taxon>Viridiplantae</taxon>
        <taxon>Streptophyta</taxon>
        <taxon>Embryophyta</taxon>
        <taxon>Tracheophyta</taxon>
        <taxon>Spermatophyta</taxon>
        <taxon>Magnoliopsida</taxon>
        <taxon>eudicotyledons</taxon>
        <taxon>Gunneridae</taxon>
        <taxon>Pentapetalae</taxon>
        <taxon>asterids</taxon>
        <taxon>lamiids</taxon>
        <taxon>Solanales</taxon>
        <taxon>Convolvulaceae</taxon>
        <taxon>Cuscuteae</taxon>
        <taxon>Cuscuta</taxon>
        <taxon>Cuscuta subgen. Cuscuta</taxon>
    </lineage>
</organism>
<comment type="caution">
    <text evidence="2">The sequence shown here is derived from an EMBL/GenBank/DDBJ whole genome shotgun (WGS) entry which is preliminary data.</text>
</comment>
<sequence length="249" mass="27331">MLGVVIVSPGTPMRLCLLEVDLRVGLSTLSKIVKVRTLVSHGGRGTNLGRECVTIVVTLADNAIKDCPNPKKTEHANVAVDRCDLGEVLMVCDHVNSVRNSLSEHEWLIDSGCTYHMSPFRDLFSTYEVCDSGYVSLADHKRCNVLGVGDICLKFSCGSVFTIKIVRHVPDLCHNLLSVAALESNGLQGKWGNGCMKILKNSLVLFNAEKVNNLYVCYAKPFADSVNVVCADKTSLWHNRLGHMSNKRV</sequence>
<dbReference type="OrthoDB" id="1742531at2759"/>
<keyword evidence="3" id="KW-1185">Reference proteome</keyword>
<dbReference type="Proteomes" id="UP001152484">
    <property type="component" value="Unassembled WGS sequence"/>
</dbReference>
<protein>
    <recommendedName>
        <fullName evidence="1">Retrovirus-related Pol polyprotein from transposon TNT 1-94-like beta-barrel domain-containing protein</fullName>
    </recommendedName>
</protein>